<reference evidence="2 3" key="1">
    <citation type="submission" date="2016-06" db="EMBL/GenBank/DDBJ databases">
        <title>Evolution of pathogenesis and genome organization in the Tremellales.</title>
        <authorList>
            <person name="Cuomo C."/>
            <person name="Litvintseva A."/>
            <person name="Heitman J."/>
            <person name="Chen Y."/>
            <person name="Sun S."/>
            <person name="Springer D."/>
            <person name="Dromer F."/>
            <person name="Young S."/>
            <person name="Zeng Q."/>
            <person name="Chapman S."/>
            <person name="Gujja S."/>
            <person name="Saif S."/>
            <person name="Birren B."/>
        </authorList>
    </citation>
    <scope>NUCLEOTIDE SEQUENCE [LARGE SCALE GENOMIC DNA]</scope>
    <source>
        <strain evidence="2 3">ATCC 28783</strain>
    </source>
</reference>
<gene>
    <name evidence="2" type="ORF">M231_00195</name>
</gene>
<evidence type="ECO:0000313" key="2">
    <source>
        <dbReference type="EMBL" id="RXK42641.1"/>
    </source>
</evidence>
<sequence length="255" mass="30124">MPSTSDLKTVVVHTSTWPSFSTSTYMRNFRYHVDLKEEEFTCYVLTNERILVRMTYEYSWPTNMLARWELESSEDELDAGDSYQRTMIDCYDPPIPSASAIVRWAYLHELTEHECKIGATVTLPIDKKTFVRVLEKERTNLQCMFGETFGEFAFAQGLDINRMSEHLGDFVQTNKTSLFPLVYVEKEDESEDIKHECDESEDIKQEEDEREDVDWETLQVEDMKVEEDEKEDWGGVDYDWTEITHEDMKKEDDDF</sequence>
<dbReference type="InParanoid" id="A0A4Q1BWT1"/>
<feature type="region of interest" description="Disordered" evidence="1">
    <location>
        <begin position="190"/>
        <end position="214"/>
    </location>
</feature>
<dbReference type="VEuPathDB" id="FungiDB:TREMEDRAFT_59099"/>
<dbReference type="EMBL" id="SDIL01000001">
    <property type="protein sequence ID" value="RXK42641.1"/>
    <property type="molecule type" value="Genomic_DNA"/>
</dbReference>
<proteinExistence type="predicted"/>
<keyword evidence="3" id="KW-1185">Reference proteome</keyword>
<dbReference type="Proteomes" id="UP000289152">
    <property type="component" value="Unassembled WGS sequence"/>
</dbReference>
<organism evidence="2 3">
    <name type="scientific">Tremella mesenterica</name>
    <name type="common">Jelly fungus</name>
    <dbReference type="NCBI Taxonomy" id="5217"/>
    <lineage>
        <taxon>Eukaryota</taxon>
        <taxon>Fungi</taxon>
        <taxon>Dikarya</taxon>
        <taxon>Basidiomycota</taxon>
        <taxon>Agaricomycotina</taxon>
        <taxon>Tremellomycetes</taxon>
        <taxon>Tremellales</taxon>
        <taxon>Tremellaceae</taxon>
        <taxon>Tremella</taxon>
    </lineage>
</organism>
<dbReference type="AlphaFoldDB" id="A0A4Q1BWT1"/>
<name>A0A4Q1BWT1_TREME</name>
<comment type="caution">
    <text evidence="2">The sequence shown here is derived from an EMBL/GenBank/DDBJ whole genome shotgun (WGS) entry which is preliminary data.</text>
</comment>
<accession>A0A4Q1BWT1</accession>
<evidence type="ECO:0000256" key="1">
    <source>
        <dbReference type="SAM" id="MobiDB-lite"/>
    </source>
</evidence>
<evidence type="ECO:0000313" key="3">
    <source>
        <dbReference type="Proteomes" id="UP000289152"/>
    </source>
</evidence>
<feature type="compositionally biased region" description="Acidic residues" evidence="1">
    <location>
        <begin position="198"/>
        <end position="214"/>
    </location>
</feature>
<protein>
    <submittedName>
        <fullName evidence="2">Uncharacterized protein</fullName>
    </submittedName>
</protein>